<evidence type="ECO:0000313" key="3">
    <source>
        <dbReference type="Proteomes" id="UP001139011"/>
    </source>
</evidence>
<dbReference type="Pfam" id="PF12973">
    <property type="entry name" value="Cupin_7"/>
    <property type="match status" value="1"/>
</dbReference>
<accession>A0A9X1XEI0</accession>
<dbReference type="Proteomes" id="UP001139011">
    <property type="component" value="Unassembled WGS sequence"/>
</dbReference>
<name>A0A9X1XEI0_9BACL</name>
<comment type="caution">
    <text evidence="2">The sequence shown here is derived from an EMBL/GenBank/DDBJ whole genome shotgun (WGS) entry which is preliminary data.</text>
</comment>
<proteinExistence type="predicted"/>
<dbReference type="EMBL" id="JAIWJX010000004">
    <property type="protein sequence ID" value="MCK6259432.1"/>
    <property type="molecule type" value="Genomic_DNA"/>
</dbReference>
<dbReference type="SUPFAM" id="SSF51182">
    <property type="entry name" value="RmlC-like cupins"/>
    <property type="match status" value="1"/>
</dbReference>
<keyword evidence="3" id="KW-1185">Reference proteome</keyword>
<protein>
    <submittedName>
        <fullName evidence="2">Cupin domain-containing protein</fullName>
    </submittedName>
</protein>
<sequence>MKMSEDKHKIVRKEDMVWEHGMYDQTEMAYLWEDEETGRVAFLVKLEPGARIPFHDHPRREVAFLVEGEVWLNDDLMKKGDFLTAIDQEAHDVYTEKGCTFFIYIDYNIEKHRFEKIEK</sequence>
<evidence type="ECO:0000313" key="2">
    <source>
        <dbReference type="EMBL" id="MCK6259432.1"/>
    </source>
</evidence>
<reference evidence="2" key="1">
    <citation type="submission" date="2021-09" db="EMBL/GenBank/DDBJ databases">
        <title>Genome analysis of Fictibacillus sp. KIGAM418 isolated from marine sediment.</title>
        <authorList>
            <person name="Seo M.-J."/>
            <person name="Cho E.-S."/>
            <person name="Hwang C.Y."/>
        </authorList>
    </citation>
    <scope>NUCLEOTIDE SEQUENCE</scope>
    <source>
        <strain evidence="2">KIGAM418</strain>
    </source>
</reference>
<evidence type="ECO:0000259" key="1">
    <source>
        <dbReference type="Pfam" id="PF12973"/>
    </source>
</evidence>
<dbReference type="Gene3D" id="2.60.120.10">
    <property type="entry name" value="Jelly Rolls"/>
    <property type="match status" value="1"/>
</dbReference>
<feature type="domain" description="ChrR-like cupin" evidence="1">
    <location>
        <begin position="8"/>
        <end position="103"/>
    </location>
</feature>
<dbReference type="InterPro" id="IPR025979">
    <property type="entry name" value="ChrR-like_cupin_dom"/>
</dbReference>
<dbReference type="RefSeq" id="WP_248254802.1">
    <property type="nucleotide sequence ID" value="NZ_JAIWJX010000004.1"/>
</dbReference>
<dbReference type="AlphaFoldDB" id="A0A9X1XEI0"/>
<dbReference type="InterPro" id="IPR014710">
    <property type="entry name" value="RmlC-like_jellyroll"/>
</dbReference>
<gene>
    <name evidence="2" type="ORF">LCY76_22945</name>
</gene>
<dbReference type="InterPro" id="IPR011051">
    <property type="entry name" value="RmlC_Cupin_sf"/>
</dbReference>
<organism evidence="2 3">
    <name type="scientific">Fictibacillus marinisediminis</name>
    <dbReference type="NCBI Taxonomy" id="2878389"/>
    <lineage>
        <taxon>Bacteria</taxon>
        <taxon>Bacillati</taxon>
        <taxon>Bacillota</taxon>
        <taxon>Bacilli</taxon>
        <taxon>Bacillales</taxon>
        <taxon>Fictibacillaceae</taxon>
        <taxon>Fictibacillus</taxon>
    </lineage>
</organism>